<dbReference type="Proteomes" id="UP000299102">
    <property type="component" value="Unassembled WGS sequence"/>
</dbReference>
<dbReference type="AlphaFoldDB" id="A0A4C1X1W8"/>
<sequence length="115" mass="12512">MTISPPPRKPTVRIYSFVASENGFLAVWAEMMDTVDFQLLYSVRALHVATVAHLAQLSFSMSLNILPLDAQHIPSDHGAAAASDDTSTTILEVERRRTLSDISTSTKRTLLSGPG</sequence>
<accession>A0A4C1X1W8</accession>
<name>A0A4C1X1W8_EUMVA</name>
<protein>
    <submittedName>
        <fullName evidence="1">Uncharacterized protein</fullName>
    </submittedName>
</protein>
<dbReference type="EMBL" id="BGZK01000690">
    <property type="protein sequence ID" value="GBP56359.1"/>
    <property type="molecule type" value="Genomic_DNA"/>
</dbReference>
<gene>
    <name evidence="1" type="ORF">EVAR_43298_1</name>
</gene>
<keyword evidence="2" id="KW-1185">Reference proteome</keyword>
<organism evidence="1 2">
    <name type="scientific">Eumeta variegata</name>
    <name type="common">Bagworm moth</name>
    <name type="synonym">Eumeta japonica</name>
    <dbReference type="NCBI Taxonomy" id="151549"/>
    <lineage>
        <taxon>Eukaryota</taxon>
        <taxon>Metazoa</taxon>
        <taxon>Ecdysozoa</taxon>
        <taxon>Arthropoda</taxon>
        <taxon>Hexapoda</taxon>
        <taxon>Insecta</taxon>
        <taxon>Pterygota</taxon>
        <taxon>Neoptera</taxon>
        <taxon>Endopterygota</taxon>
        <taxon>Lepidoptera</taxon>
        <taxon>Glossata</taxon>
        <taxon>Ditrysia</taxon>
        <taxon>Tineoidea</taxon>
        <taxon>Psychidae</taxon>
        <taxon>Oiketicinae</taxon>
        <taxon>Eumeta</taxon>
    </lineage>
</organism>
<reference evidence="1 2" key="1">
    <citation type="journal article" date="2019" name="Commun. Biol.">
        <title>The bagworm genome reveals a unique fibroin gene that provides high tensile strength.</title>
        <authorList>
            <person name="Kono N."/>
            <person name="Nakamura H."/>
            <person name="Ohtoshi R."/>
            <person name="Tomita M."/>
            <person name="Numata K."/>
            <person name="Arakawa K."/>
        </authorList>
    </citation>
    <scope>NUCLEOTIDE SEQUENCE [LARGE SCALE GENOMIC DNA]</scope>
</reference>
<comment type="caution">
    <text evidence="1">The sequence shown here is derived from an EMBL/GenBank/DDBJ whole genome shotgun (WGS) entry which is preliminary data.</text>
</comment>
<evidence type="ECO:0000313" key="2">
    <source>
        <dbReference type="Proteomes" id="UP000299102"/>
    </source>
</evidence>
<proteinExistence type="predicted"/>
<evidence type="ECO:0000313" key="1">
    <source>
        <dbReference type="EMBL" id="GBP56359.1"/>
    </source>
</evidence>